<gene>
    <name evidence="5" type="ORF">ZIOFF_058347</name>
</gene>
<keyword evidence="4" id="KW-0206">Cytoskeleton</keyword>
<dbReference type="SUPFAM" id="SSF69103">
    <property type="entry name" value="Arp2/3 complex 16 kDa subunit ARPC5"/>
    <property type="match status" value="1"/>
</dbReference>
<name>A0A8J5KLY1_ZINOF</name>
<dbReference type="AlphaFoldDB" id="A0A8J5KLY1"/>
<evidence type="ECO:0000256" key="3">
    <source>
        <dbReference type="ARBA" id="ARBA00022490"/>
    </source>
</evidence>
<dbReference type="EMBL" id="JACMSC010000016">
    <property type="protein sequence ID" value="KAG6481728.1"/>
    <property type="molecule type" value="Genomic_DNA"/>
</dbReference>
<comment type="similarity">
    <text evidence="2">Belongs to the ARPC5 family.</text>
</comment>
<keyword evidence="6" id="KW-1185">Reference proteome</keyword>
<protein>
    <recommendedName>
        <fullName evidence="7">Actin-related protein 2/3 complex subunit 5</fullName>
    </recommendedName>
</protein>
<dbReference type="GO" id="GO:0034314">
    <property type="term" value="P:Arp2/3 complex-mediated actin nucleation"/>
    <property type="evidence" value="ECO:0007669"/>
    <property type="project" value="InterPro"/>
</dbReference>
<organism evidence="5 6">
    <name type="scientific">Zingiber officinale</name>
    <name type="common">Ginger</name>
    <name type="synonym">Amomum zingiber</name>
    <dbReference type="NCBI Taxonomy" id="94328"/>
    <lineage>
        <taxon>Eukaryota</taxon>
        <taxon>Viridiplantae</taxon>
        <taxon>Streptophyta</taxon>
        <taxon>Embryophyta</taxon>
        <taxon>Tracheophyta</taxon>
        <taxon>Spermatophyta</taxon>
        <taxon>Magnoliopsida</taxon>
        <taxon>Liliopsida</taxon>
        <taxon>Zingiberales</taxon>
        <taxon>Zingiberaceae</taxon>
        <taxon>Zingiber</taxon>
    </lineage>
</organism>
<evidence type="ECO:0000313" key="6">
    <source>
        <dbReference type="Proteomes" id="UP000734854"/>
    </source>
</evidence>
<dbReference type="Proteomes" id="UP000734854">
    <property type="component" value="Unassembled WGS sequence"/>
</dbReference>
<sequence length="470" mass="50706">MGSCCLRLVRRHRTDPTPLSLTLTAAASNDLCLRRVRQPPPSRIATTVASLGVQRRLLSRRLAPLPLPASSVASSLGVQRRLLFRCLASPPLQVSSFAASGGYCRYRLRRLLQSDLRLLRLDLKGRLVIRGGGELVVLRPPPTGTRLSPSLSASCSSPAPAATISSPLLYLLLAPAPSLGKRGFFGVLAFRRQHEEASFVPFPPPPNRETGSCCLRLVRRHRTDSTPLSLTLTAAASSGLCRRRVRQPSPSRIATTAVSSGVQCRLLFRCPAPPPLPASSAASSPGIQRRFLSRRPALPPLLASSAASSSGVQRHRLFRRPAPPPLQASSFAASSDYCRHRLRRLLSPATTGTASGGRRPPATTIVTLRTAVVRMLSSKIKGRVAAAETAAEAMAEGFVEEDNLGAIITRFEQKSLKIESLLKQSKPVEALKTALEGSTVKTRDERCKSANWIVMHRSIMAIKDVDAMLS</sequence>
<comment type="subcellular location">
    <subcellularLocation>
        <location evidence="1">Cytoplasm</location>
        <location evidence="1">Cytoskeleton</location>
    </subcellularLocation>
</comment>
<reference evidence="5 6" key="1">
    <citation type="submission" date="2020-08" db="EMBL/GenBank/DDBJ databases">
        <title>Plant Genome Project.</title>
        <authorList>
            <person name="Zhang R.-G."/>
        </authorList>
    </citation>
    <scope>NUCLEOTIDE SEQUENCE [LARGE SCALE GENOMIC DNA]</scope>
    <source>
        <tissue evidence="5">Rhizome</tissue>
    </source>
</reference>
<evidence type="ECO:0000313" key="5">
    <source>
        <dbReference type="EMBL" id="KAG6481728.1"/>
    </source>
</evidence>
<dbReference type="InterPro" id="IPR036743">
    <property type="entry name" value="ARPC5_sf"/>
</dbReference>
<proteinExistence type="inferred from homology"/>
<dbReference type="GO" id="GO:0030833">
    <property type="term" value="P:regulation of actin filament polymerization"/>
    <property type="evidence" value="ECO:0007669"/>
    <property type="project" value="InterPro"/>
</dbReference>
<keyword evidence="3" id="KW-0963">Cytoplasm</keyword>
<dbReference type="PANTHER" id="PTHR12644">
    <property type="entry name" value="ARP2/3 COMPLEX 16 KD SUBUNIT P16-ARC"/>
    <property type="match status" value="1"/>
</dbReference>
<evidence type="ECO:0000256" key="2">
    <source>
        <dbReference type="ARBA" id="ARBA00006084"/>
    </source>
</evidence>
<evidence type="ECO:0008006" key="7">
    <source>
        <dbReference type="Google" id="ProtNLM"/>
    </source>
</evidence>
<comment type="caution">
    <text evidence="5">The sequence shown here is derived from an EMBL/GenBank/DDBJ whole genome shotgun (WGS) entry which is preliminary data.</text>
</comment>
<accession>A0A8J5KLY1</accession>
<dbReference type="GO" id="GO:0005885">
    <property type="term" value="C:Arp2/3 protein complex"/>
    <property type="evidence" value="ECO:0007669"/>
    <property type="project" value="InterPro"/>
</dbReference>
<evidence type="ECO:0000256" key="1">
    <source>
        <dbReference type="ARBA" id="ARBA00004245"/>
    </source>
</evidence>
<dbReference type="InterPro" id="IPR006789">
    <property type="entry name" value="ARPC5"/>
</dbReference>
<evidence type="ECO:0000256" key="4">
    <source>
        <dbReference type="ARBA" id="ARBA00023212"/>
    </source>
</evidence>